<dbReference type="AlphaFoldDB" id="A0A0U2VBS4"/>
<dbReference type="GeneID" id="300943982"/>
<dbReference type="InterPro" id="IPR049820">
    <property type="entry name" value="Trnsprt_adja_ssu-like"/>
</dbReference>
<dbReference type="RefSeq" id="WP_011330067.1">
    <property type="nucleotide sequence ID" value="NZ_CP011035.1"/>
</dbReference>
<keyword evidence="1" id="KW-1133">Transmembrane helix</keyword>
<organism evidence="2">
    <name type="scientific">Pseudoalteromonas translucida KMM 520</name>
    <dbReference type="NCBI Taxonomy" id="1315283"/>
    <lineage>
        <taxon>Bacteria</taxon>
        <taxon>Pseudomonadati</taxon>
        <taxon>Pseudomonadota</taxon>
        <taxon>Gammaproteobacteria</taxon>
        <taxon>Alteromonadales</taxon>
        <taxon>Pseudoalteromonadaceae</taxon>
        <taxon>Pseudoalteromonas</taxon>
    </lineage>
</organism>
<dbReference type="PATRIC" id="fig|1315283.4.peg.3674"/>
<proteinExistence type="predicted"/>
<accession>A0A0U2VBS4</accession>
<dbReference type="NCBIfam" id="NF038354">
    <property type="entry name" value="trnsprt_adja_43"/>
    <property type="match status" value="1"/>
</dbReference>
<evidence type="ECO:0000256" key="1">
    <source>
        <dbReference type="SAM" id="Phobius"/>
    </source>
</evidence>
<evidence type="ECO:0000313" key="2">
    <source>
        <dbReference type="EMBL" id="ALS35084.1"/>
    </source>
</evidence>
<dbReference type="EMBL" id="CP011035">
    <property type="protein sequence ID" value="ALS35084.1"/>
    <property type="molecule type" value="Genomic_DNA"/>
</dbReference>
<keyword evidence="1" id="KW-0812">Transmembrane</keyword>
<reference evidence="2 3" key="1">
    <citation type="submission" date="2015-03" db="EMBL/GenBank/DDBJ databases">
        <authorList>
            <person name="Murphy D."/>
        </authorList>
    </citation>
    <scope>NUCLEOTIDE SEQUENCE [LARGE SCALE GENOMIC DNA]</scope>
    <source>
        <strain evidence="2 3">KMM 520</strain>
    </source>
</reference>
<feature type="transmembrane region" description="Helical" evidence="1">
    <location>
        <begin position="6"/>
        <end position="29"/>
    </location>
</feature>
<protein>
    <submittedName>
        <fullName evidence="2">Uncharacterized protein</fullName>
    </submittedName>
</protein>
<dbReference type="KEGG" id="ptn:PTRA_b0638"/>
<evidence type="ECO:0000313" key="3">
    <source>
        <dbReference type="Proteomes" id="UP000065261"/>
    </source>
</evidence>
<keyword evidence="1" id="KW-0472">Membrane</keyword>
<dbReference type="Proteomes" id="UP000065261">
    <property type="component" value="Chromosome II"/>
</dbReference>
<name>A0A0U2VBS4_9GAMM</name>
<gene>
    <name evidence="2" type="ORF">PTRA_b0638</name>
</gene>
<sequence>MSTTLLTIYVLIWPVIAFGVFVILLCSLIKDLKNAKQKGKNLV</sequence>